<evidence type="ECO:0000256" key="5">
    <source>
        <dbReference type="ARBA" id="ARBA00023136"/>
    </source>
</evidence>
<evidence type="ECO:0000256" key="2">
    <source>
        <dbReference type="ARBA" id="ARBA00022475"/>
    </source>
</evidence>
<feature type="transmembrane region" description="Helical" evidence="6">
    <location>
        <begin position="189"/>
        <end position="209"/>
    </location>
</feature>
<dbReference type="RefSeq" id="WP_149080660.1">
    <property type="nucleotide sequence ID" value="NZ_VTAW01000005.1"/>
</dbReference>
<evidence type="ECO:0000256" key="3">
    <source>
        <dbReference type="ARBA" id="ARBA00022692"/>
    </source>
</evidence>
<evidence type="ECO:0000256" key="1">
    <source>
        <dbReference type="ARBA" id="ARBA00004651"/>
    </source>
</evidence>
<dbReference type="CDD" id="cd06581">
    <property type="entry name" value="TM_PBP1_LivM_like"/>
    <property type="match status" value="1"/>
</dbReference>
<evidence type="ECO:0000256" key="6">
    <source>
        <dbReference type="SAM" id="Phobius"/>
    </source>
</evidence>
<dbReference type="PANTHER" id="PTHR30482:SF17">
    <property type="entry name" value="ABC TRANSPORTER ATP-BINDING PROTEIN"/>
    <property type="match status" value="1"/>
</dbReference>
<dbReference type="GO" id="GO:0005886">
    <property type="term" value="C:plasma membrane"/>
    <property type="evidence" value="ECO:0007669"/>
    <property type="project" value="UniProtKB-SubCell"/>
</dbReference>
<comment type="subcellular location">
    <subcellularLocation>
        <location evidence="1">Cell membrane</location>
        <topology evidence="1">Multi-pass membrane protein</topology>
    </subcellularLocation>
</comment>
<evidence type="ECO:0000256" key="4">
    <source>
        <dbReference type="ARBA" id="ARBA00022989"/>
    </source>
</evidence>
<keyword evidence="5 6" id="KW-0472">Membrane</keyword>
<keyword evidence="8" id="KW-1185">Reference proteome</keyword>
<dbReference type="Pfam" id="PF02653">
    <property type="entry name" value="BPD_transp_2"/>
    <property type="match status" value="1"/>
</dbReference>
<keyword evidence="3 6" id="KW-0812">Transmembrane</keyword>
<name>A0A5D5AV08_9EURY</name>
<sequence length="383" mass="41883">MSRFPLVEDRDGQTVVRIPLTRGLGLTPLQTVFAFLGLVGLFALPFLAGLVGLSWERLFRGILFGLAAVGLNLLLRHTELVSFGHAAFFGGGAYGVAVLAAHYNVSEGLLLLLGAVIVGTTLAVVIGYFVAGYVDIYFALLTLAFNQVLFATVFRSGFFNYNDGLQVRIGGDRPTLFFLEWTTLGYDLVLYYTTIVLMLVMLLAMWKLINSPFGRALDAIGQDRTRARFIGIPVEKYVWLSFTISGLYGAFAGGVYALLRLHVQPEPTLYVFVSGEILFMAILGGFTTLVGPLIGGIILVYLLEAARFWVEYYHALTGLVLLAIVFFMPKGIVGSLPDFNAWVAGRVREPGRLQEDVRSATAAVREGVDRATTTVRIIVFGVK</sequence>
<feature type="transmembrane region" description="Helical" evidence="6">
    <location>
        <begin position="310"/>
        <end position="328"/>
    </location>
</feature>
<feature type="transmembrane region" description="Helical" evidence="6">
    <location>
        <begin position="237"/>
        <end position="259"/>
    </location>
</feature>
<reference evidence="7 8" key="1">
    <citation type="submission" date="2019-08" db="EMBL/GenBank/DDBJ databases">
        <title>Archaea genome.</title>
        <authorList>
            <person name="Kajale S."/>
            <person name="Shouche Y."/>
            <person name="Deshpande N."/>
            <person name="Sharma A."/>
        </authorList>
    </citation>
    <scope>NUCLEOTIDE SEQUENCE [LARGE SCALE GENOMIC DNA]</scope>
    <source>
        <strain evidence="7 8">ESP3B_9</strain>
    </source>
</reference>
<feature type="transmembrane region" description="Helical" evidence="6">
    <location>
        <begin position="32"/>
        <end position="52"/>
    </location>
</feature>
<protein>
    <submittedName>
        <fullName evidence="7">Branched-chain amino acid ABC transporter permease</fullName>
    </submittedName>
</protein>
<feature type="transmembrane region" description="Helical" evidence="6">
    <location>
        <begin position="58"/>
        <end position="75"/>
    </location>
</feature>
<evidence type="ECO:0000313" key="8">
    <source>
        <dbReference type="Proteomes" id="UP000324104"/>
    </source>
</evidence>
<dbReference type="GO" id="GO:0015658">
    <property type="term" value="F:branched-chain amino acid transmembrane transporter activity"/>
    <property type="evidence" value="ECO:0007669"/>
    <property type="project" value="InterPro"/>
</dbReference>
<dbReference type="InterPro" id="IPR043428">
    <property type="entry name" value="LivM-like"/>
</dbReference>
<feature type="transmembrane region" description="Helical" evidence="6">
    <location>
        <begin position="82"/>
        <end position="103"/>
    </location>
</feature>
<feature type="transmembrane region" description="Helical" evidence="6">
    <location>
        <begin position="279"/>
        <end position="303"/>
    </location>
</feature>
<dbReference type="Proteomes" id="UP000324104">
    <property type="component" value="Unassembled WGS sequence"/>
</dbReference>
<feature type="transmembrane region" description="Helical" evidence="6">
    <location>
        <begin position="137"/>
        <end position="158"/>
    </location>
</feature>
<organism evidence="7 8">
    <name type="scientific">Natrialba swarupiae</name>
    <dbReference type="NCBI Taxonomy" id="2448032"/>
    <lineage>
        <taxon>Archaea</taxon>
        <taxon>Methanobacteriati</taxon>
        <taxon>Methanobacteriota</taxon>
        <taxon>Stenosarchaea group</taxon>
        <taxon>Halobacteria</taxon>
        <taxon>Halobacteriales</taxon>
        <taxon>Natrialbaceae</taxon>
        <taxon>Natrialba</taxon>
    </lineage>
</organism>
<evidence type="ECO:0000313" key="7">
    <source>
        <dbReference type="EMBL" id="TYT62931.1"/>
    </source>
</evidence>
<feature type="transmembrane region" description="Helical" evidence="6">
    <location>
        <begin position="109"/>
        <end position="130"/>
    </location>
</feature>
<gene>
    <name evidence="7" type="ORF">FYC77_06350</name>
</gene>
<dbReference type="AlphaFoldDB" id="A0A5D5AV08"/>
<keyword evidence="4 6" id="KW-1133">Transmembrane helix</keyword>
<dbReference type="InterPro" id="IPR001851">
    <property type="entry name" value="ABC_transp_permease"/>
</dbReference>
<keyword evidence="2" id="KW-1003">Cell membrane</keyword>
<proteinExistence type="predicted"/>
<comment type="caution">
    <text evidence="7">The sequence shown here is derived from an EMBL/GenBank/DDBJ whole genome shotgun (WGS) entry which is preliminary data.</text>
</comment>
<dbReference type="PANTHER" id="PTHR30482">
    <property type="entry name" value="HIGH-AFFINITY BRANCHED-CHAIN AMINO ACID TRANSPORT SYSTEM PERMEASE"/>
    <property type="match status" value="1"/>
</dbReference>
<dbReference type="EMBL" id="VTAW01000005">
    <property type="protein sequence ID" value="TYT62931.1"/>
    <property type="molecule type" value="Genomic_DNA"/>
</dbReference>
<accession>A0A5D5AV08</accession>